<reference evidence="1 2" key="1">
    <citation type="submission" date="2021-06" db="EMBL/GenBank/DDBJ databases">
        <authorList>
            <person name="Palmer J.M."/>
        </authorList>
    </citation>
    <scope>NUCLEOTIDE SEQUENCE [LARGE SCALE GENOMIC DNA]</scope>
    <source>
        <strain evidence="1 2">XC_2019</strain>
        <tissue evidence="1">Muscle</tissue>
    </source>
</reference>
<gene>
    <name evidence="1" type="ORF">XENOCAPTIV_007054</name>
</gene>
<proteinExistence type="predicted"/>
<sequence length="130" mass="14101">MPAYDATISGSSEQILIQPYLCLCVSTSFSSASCRRLSFSIFCLAVSMLDGDKVKGFLLLFRRKQTEAEDVSIVSGRQHKWVIKAAAHVSQVSILVVVNVQSPVSLHRGEAVVTRLQRVNPDGAGLHAAE</sequence>
<comment type="caution">
    <text evidence="1">The sequence shown here is derived from an EMBL/GenBank/DDBJ whole genome shotgun (WGS) entry which is preliminary data.</text>
</comment>
<evidence type="ECO:0000313" key="1">
    <source>
        <dbReference type="EMBL" id="MEQ2195069.1"/>
    </source>
</evidence>
<name>A0ABV0QGX5_9TELE</name>
<dbReference type="Proteomes" id="UP001434883">
    <property type="component" value="Unassembled WGS sequence"/>
</dbReference>
<organism evidence="1 2">
    <name type="scientific">Xenoophorus captivus</name>
    <dbReference type="NCBI Taxonomy" id="1517983"/>
    <lineage>
        <taxon>Eukaryota</taxon>
        <taxon>Metazoa</taxon>
        <taxon>Chordata</taxon>
        <taxon>Craniata</taxon>
        <taxon>Vertebrata</taxon>
        <taxon>Euteleostomi</taxon>
        <taxon>Actinopterygii</taxon>
        <taxon>Neopterygii</taxon>
        <taxon>Teleostei</taxon>
        <taxon>Neoteleostei</taxon>
        <taxon>Acanthomorphata</taxon>
        <taxon>Ovalentaria</taxon>
        <taxon>Atherinomorphae</taxon>
        <taxon>Cyprinodontiformes</taxon>
        <taxon>Goodeidae</taxon>
        <taxon>Xenoophorus</taxon>
    </lineage>
</organism>
<accession>A0ABV0QGX5</accession>
<keyword evidence="2" id="KW-1185">Reference proteome</keyword>
<dbReference type="EMBL" id="JAHRIN010010197">
    <property type="protein sequence ID" value="MEQ2195069.1"/>
    <property type="molecule type" value="Genomic_DNA"/>
</dbReference>
<protein>
    <submittedName>
        <fullName evidence="1">Uncharacterized protein</fullName>
    </submittedName>
</protein>
<evidence type="ECO:0000313" key="2">
    <source>
        <dbReference type="Proteomes" id="UP001434883"/>
    </source>
</evidence>